<organism evidence="2 3">
    <name type="scientific">Trifolium medium</name>
    <dbReference type="NCBI Taxonomy" id="97028"/>
    <lineage>
        <taxon>Eukaryota</taxon>
        <taxon>Viridiplantae</taxon>
        <taxon>Streptophyta</taxon>
        <taxon>Embryophyta</taxon>
        <taxon>Tracheophyta</taxon>
        <taxon>Spermatophyta</taxon>
        <taxon>Magnoliopsida</taxon>
        <taxon>eudicotyledons</taxon>
        <taxon>Gunneridae</taxon>
        <taxon>Pentapetalae</taxon>
        <taxon>rosids</taxon>
        <taxon>fabids</taxon>
        <taxon>Fabales</taxon>
        <taxon>Fabaceae</taxon>
        <taxon>Papilionoideae</taxon>
        <taxon>50 kb inversion clade</taxon>
        <taxon>NPAAA clade</taxon>
        <taxon>Hologalegina</taxon>
        <taxon>IRL clade</taxon>
        <taxon>Trifolieae</taxon>
        <taxon>Trifolium</taxon>
    </lineage>
</organism>
<protein>
    <submittedName>
        <fullName evidence="2">Uncharacterized protein</fullName>
    </submittedName>
</protein>
<feature type="region of interest" description="Disordered" evidence="1">
    <location>
        <begin position="24"/>
        <end position="59"/>
    </location>
</feature>
<dbReference type="AlphaFoldDB" id="A0A392SYC0"/>
<comment type="caution">
    <text evidence="2">The sequence shown here is derived from an EMBL/GenBank/DDBJ whole genome shotgun (WGS) entry which is preliminary data.</text>
</comment>
<evidence type="ECO:0000313" key="3">
    <source>
        <dbReference type="Proteomes" id="UP000265520"/>
    </source>
</evidence>
<evidence type="ECO:0000313" key="2">
    <source>
        <dbReference type="EMBL" id="MCI53823.1"/>
    </source>
</evidence>
<accession>A0A392SYC0</accession>
<feature type="non-terminal residue" evidence="2">
    <location>
        <position position="77"/>
    </location>
</feature>
<reference evidence="2 3" key="1">
    <citation type="journal article" date="2018" name="Front. Plant Sci.">
        <title>Red Clover (Trifolium pratense) and Zigzag Clover (T. medium) - A Picture of Genomic Similarities and Differences.</title>
        <authorList>
            <person name="Dluhosova J."/>
            <person name="Istvanek J."/>
            <person name="Nedelnik J."/>
            <person name="Repkova J."/>
        </authorList>
    </citation>
    <scope>NUCLEOTIDE SEQUENCE [LARGE SCALE GENOMIC DNA]</scope>
    <source>
        <strain evidence="3">cv. 10/8</strain>
        <tissue evidence="2">Leaf</tissue>
    </source>
</reference>
<dbReference type="Proteomes" id="UP000265520">
    <property type="component" value="Unassembled WGS sequence"/>
</dbReference>
<proteinExistence type="predicted"/>
<sequence length="77" mass="8332">MGVWMQQMQQHGAMLADITKHLGLQRSSEPHGSNTTNTNTTNPPVGENSVEVSTMNESRLAGKKVKLPLFDGDDPVA</sequence>
<name>A0A392SYC0_9FABA</name>
<dbReference type="EMBL" id="LXQA010469405">
    <property type="protein sequence ID" value="MCI53823.1"/>
    <property type="molecule type" value="Genomic_DNA"/>
</dbReference>
<keyword evidence="3" id="KW-1185">Reference proteome</keyword>
<evidence type="ECO:0000256" key="1">
    <source>
        <dbReference type="SAM" id="MobiDB-lite"/>
    </source>
</evidence>